<evidence type="ECO:0000256" key="1">
    <source>
        <dbReference type="SAM" id="Phobius"/>
    </source>
</evidence>
<organism evidence="2">
    <name type="scientific">Barrevirus sp</name>
    <dbReference type="NCBI Taxonomy" id="2487763"/>
    <lineage>
        <taxon>Viruses</taxon>
        <taxon>Varidnaviria</taxon>
        <taxon>Bamfordvirae</taxon>
        <taxon>Nucleocytoviricota</taxon>
        <taxon>Megaviricetes</taxon>
        <taxon>Imitervirales</taxon>
        <taxon>Mimiviridae</taxon>
        <taxon>Klosneuvirinae</taxon>
    </lineage>
</organism>
<gene>
    <name evidence="2" type="ORF">Barrevirus3_36</name>
</gene>
<proteinExistence type="predicted"/>
<feature type="transmembrane region" description="Helical" evidence="1">
    <location>
        <begin position="7"/>
        <end position="25"/>
    </location>
</feature>
<sequence>IPFTNMNYFLMLHAIFLPFIMLHWVCNDNTCVLTVIEKSLRKKIYGENNKDVEDSCITCKLIEPVYDFRKNYATFSTIIYTITIILWLISVSKLAYKYNVGEISSYEDLFTI</sequence>
<protein>
    <submittedName>
        <fullName evidence="2">Uncharacterized protein</fullName>
    </submittedName>
</protein>
<keyword evidence="1" id="KW-0812">Transmembrane</keyword>
<keyword evidence="1" id="KW-1133">Transmembrane helix</keyword>
<feature type="non-terminal residue" evidence="2">
    <location>
        <position position="1"/>
    </location>
</feature>
<name>A0A3G4ZPV2_9VIRU</name>
<keyword evidence="1" id="KW-0472">Membrane</keyword>
<evidence type="ECO:0000313" key="2">
    <source>
        <dbReference type="EMBL" id="AYV76916.1"/>
    </source>
</evidence>
<feature type="transmembrane region" description="Helical" evidence="1">
    <location>
        <begin position="72"/>
        <end position="89"/>
    </location>
</feature>
<dbReference type="EMBL" id="MK072000">
    <property type="protein sequence ID" value="AYV76916.1"/>
    <property type="molecule type" value="Genomic_DNA"/>
</dbReference>
<reference evidence="2" key="1">
    <citation type="submission" date="2018-10" db="EMBL/GenBank/DDBJ databases">
        <title>Hidden diversity of soil giant viruses.</title>
        <authorList>
            <person name="Schulz F."/>
            <person name="Alteio L."/>
            <person name="Goudeau D."/>
            <person name="Ryan E.M."/>
            <person name="Malmstrom R.R."/>
            <person name="Blanchard J."/>
            <person name="Woyke T."/>
        </authorList>
    </citation>
    <scope>NUCLEOTIDE SEQUENCE</scope>
    <source>
        <strain evidence="2">BAV1</strain>
    </source>
</reference>
<accession>A0A3G4ZPV2</accession>